<evidence type="ECO:0000313" key="1">
    <source>
        <dbReference type="EMBL" id="DAE10818.1"/>
    </source>
</evidence>
<name>A0A8S5PV97_9CAUD</name>
<sequence length="32" mass="3550">MIKAKQSSKTLTNYQSKKAISTTLIAFFLSLS</sequence>
<proteinExistence type="predicted"/>
<accession>A0A8S5PV97</accession>
<reference evidence="1" key="1">
    <citation type="journal article" date="2021" name="Proc. Natl. Acad. Sci. U.S.A.">
        <title>A Catalog of Tens of Thousands of Viruses from Human Metagenomes Reveals Hidden Associations with Chronic Diseases.</title>
        <authorList>
            <person name="Tisza M.J."/>
            <person name="Buck C.B."/>
        </authorList>
    </citation>
    <scope>NUCLEOTIDE SEQUENCE</scope>
    <source>
        <strain evidence="1">CtRNB7</strain>
    </source>
</reference>
<dbReference type="EMBL" id="BK015520">
    <property type="protein sequence ID" value="DAE10818.1"/>
    <property type="molecule type" value="Genomic_DNA"/>
</dbReference>
<organism evidence="1">
    <name type="scientific">Siphoviridae sp. ctRNB7</name>
    <dbReference type="NCBI Taxonomy" id="2825502"/>
    <lineage>
        <taxon>Viruses</taxon>
        <taxon>Duplodnaviria</taxon>
        <taxon>Heunggongvirae</taxon>
        <taxon>Uroviricota</taxon>
        <taxon>Caudoviricetes</taxon>
    </lineage>
</organism>
<protein>
    <submittedName>
        <fullName evidence="1">Uncharacterized protein</fullName>
    </submittedName>
</protein>